<reference evidence="16 17" key="1">
    <citation type="submission" date="2019-02" db="EMBL/GenBank/DDBJ databases">
        <title>Genome sequencing of the rare red list fungi Antrodiella citrinella (Flaviporus citrinellus).</title>
        <authorList>
            <person name="Buettner E."/>
            <person name="Kellner H."/>
        </authorList>
    </citation>
    <scope>NUCLEOTIDE SEQUENCE [LARGE SCALE GENOMIC DNA]</scope>
    <source>
        <strain evidence="16 17">DSM 108506</strain>
    </source>
</reference>
<dbReference type="GO" id="GO:0005634">
    <property type="term" value="C:nucleus"/>
    <property type="evidence" value="ECO:0007669"/>
    <property type="project" value="UniProtKB-SubCell"/>
</dbReference>
<dbReference type="GO" id="GO:0000775">
    <property type="term" value="C:chromosome, centromeric region"/>
    <property type="evidence" value="ECO:0007669"/>
    <property type="project" value="UniProtKB-SubCell"/>
</dbReference>
<feature type="compositionally biased region" description="Gly residues" evidence="14">
    <location>
        <begin position="54"/>
        <end position="70"/>
    </location>
</feature>
<dbReference type="SUPFAM" id="SSF47113">
    <property type="entry name" value="Histone-fold"/>
    <property type="match status" value="1"/>
</dbReference>
<evidence type="ECO:0000256" key="6">
    <source>
        <dbReference type="ARBA" id="ARBA00023242"/>
    </source>
</evidence>
<dbReference type="Proteomes" id="UP000308730">
    <property type="component" value="Unassembled WGS sequence"/>
</dbReference>
<dbReference type="CDD" id="cd22911">
    <property type="entry name" value="HFD_H3"/>
    <property type="match status" value="1"/>
</dbReference>
<evidence type="ECO:0000256" key="5">
    <source>
        <dbReference type="ARBA" id="ARBA00023125"/>
    </source>
</evidence>
<dbReference type="InterPro" id="IPR009072">
    <property type="entry name" value="Histone-fold"/>
</dbReference>
<name>A0A4S4N505_9APHY</name>
<evidence type="ECO:0000256" key="9">
    <source>
        <dbReference type="ARBA" id="ARBA00043846"/>
    </source>
</evidence>
<accession>A0A4S4N505</accession>
<keyword evidence="6" id="KW-0539">Nucleus</keyword>
<evidence type="ECO:0000256" key="10">
    <source>
        <dbReference type="ARBA" id="ARBA00044024"/>
    </source>
</evidence>
<keyword evidence="4" id="KW-0158">Chromosome</keyword>
<feature type="region of interest" description="Disordered" evidence="14">
    <location>
        <begin position="1"/>
        <end position="92"/>
    </location>
</feature>
<feature type="domain" description="Core Histone H2A/H2B/H3" evidence="15">
    <location>
        <begin position="91"/>
        <end position="191"/>
    </location>
</feature>
<dbReference type="GO" id="GO:0046982">
    <property type="term" value="F:protein heterodimerization activity"/>
    <property type="evidence" value="ECO:0007669"/>
    <property type="project" value="InterPro"/>
</dbReference>
<keyword evidence="17" id="KW-1185">Reference proteome</keyword>
<evidence type="ECO:0000256" key="14">
    <source>
        <dbReference type="SAM" id="MobiDB-lite"/>
    </source>
</evidence>
<dbReference type="GO" id="GO:0003677">
    <property type="term" value="F:DNA binding"/>
    <property type="evidence" value="ECO:0007669"/>
    <property type="project" value="UniProtKB-KW"/>
</dbReference>
<evidence type="ECO:0000259" key="15">
    <source>
        <dbReference type="Pfam" id="PF00125"/>
    </source>
</evidence>
<gene>
    <name evidence="16" type="ORF">EUX98_g1294</name>
</gene>
<evidence type="ECO:0000256" key="1">
    <source>
        <dbReference type="ARBA" id="ARBA00004123"/>
    </source>
</evidence>
<dbReference type="EMBL" id="SGPM01000013">
    <property type="protein sequence ID" value="THH32941.1"/>
    <property type="molecule type" value="Genomic_DNA"/>
</dbReference>
<evidence type="ECO:0000313" key="16">
    <source>
        <dbReference type="EMBL" id="THH32941.1"/>
    </source>
</evidence>
<evidence type="ECO:0000256" key="8">
    <source>
        <dbReference type="ARBA" id="ARBA00023328"/>
    </source>
</evidence>
<dbReference type="AlphaFoldDB" id="A0A4S4N505"/>
<dbReference type="PRINTS" id="PR00622">
    <property type="entry name" value="HISTONEH3"/>
</dbReference>
<keyword evidence="5" id="KW-0238">DNA-binding</keyword>
<dbReference type="InterPro" id="IPR007125">
    <property type="entry name" value="H2A/H2B/H3"/>
</dbReference>
<dbReference type="PANTHER" id="PTHR11426">
    <property type="entry name" value="HISTONE H3"/>
    <property type="match status" value="1"/>
</dbReference>
<evidence type="ECO:0000256" key="11">
    <source>
        <dbReference type="ARBA" id="ARBA00044180"/>
    </source>
</evidence>
<evidence type="ECO:0000256" key="7">
    <source>
        <dbReference type="ARBA" id="ARBA00023269"/>
    </source>
</evidence>
<comment type="caution">
    <text evidence="16">The sequence shown here is derived from an EMBL/GenBank/DDBJ whole genome shotgun (WGS) entry which is preliminary data.</text>
</comment>
<evidence type="ECO:0000256" key="4">
    <source>
        <dbReference type="ARBA" id="ARBA00022454"/>
    </source>
</evidence>
<keyword evidence="7" id="KW-0544">Nucleosome core</keyword>
<dbReference type="Pfam" id="PF00125">
    <property type="entry name" value="Histone"/>
    <property type="match status" value="1"/>
</dbReference>
<dbReference type="FunFam" id="1.10.20.10:FF:000087">
    <property type="entry name" value="Probable histone 3"/>
    <property type="match status" value="1"/>
</dbReference>
<comment type="subunit">
    <text evidence="10">Component of centromeric nucleosomes, where DNA is wrapped around a histone octamer core. The octamer contains two molecules each of H2A, H2B, CSE4/CENPA and H4 assembled in one CSE4-H4 heterotetramer and two H2A-H2B heterodimers. Interacts with the inner kinetochore.</text>
</comment>
<protein>
    <recommendedName>
        <fullName evidence="11">Histone H3-like centromeric protein CSE4</fullName>
    </recommendedName>
    <alternativeName>
        <fullName evidence="13">CENP-A homolog</fullName>
    </alternativeName>
    <alternativeName>
        <fullName evidence="12">CENPA homolog</fullName>
    </alternativeName>
</protein>
<dbReference type="OrthoDB" id="842664at2759"/>
<dbReference type="Gene3D" id="1.10.20.10">
    <property type="entry name" value="Histone, subunit A"/>
    <property type="match status" value="1"/>
</dbReference>
<comment type="similarity">
    <text evidence="3">Belongs to the histone H3 family.</text>
</comment>
<evidence type="ECO:0000256" key="3">
    <source>
        <dbReference type="ARBA" id="ARBA00010343"/>
    </source>
</evidence>
<dbReference type="GO" id="GO:0000786">
    <property type="term" value="C:nucleosome"/>
    <property type="evidence" value="ECO:0007669"/>
    <property type="project" value="UniProtKB-KW"/>
</dbReference>
<comment type="subcellular location">
    <subcellularLocation>
        <location evidence="2">Chromosome</location>
        <location evidence="2">Centromere</location>
    </subcellularLocation>
    <subcellularLocation>
        <location evidence="1">Nucleus</location>
    </subcellularLocation>
</comment>
<organism evidence="16 17">
    <name type="scientific">Antrodiella citrinella</name>
    <dbReference type="NCBI Taxonomy" id="2447956"/>
    <lineage>
        <taxon>Eukaryota</taxon>
        <taxon>Fungi</taxon>
        <taxon>Dikarya</taxon>
        <taxon>Basidiomycota</taxon>
        <taxon>Agaricomycotina</taxon>
        <taxon>Agaricomycetes</taxon>
        <taxon>Polyporales</taxon>
        <taxon>Steccherinaceae</taxon>
        <taxon>Antrodiella</taxon>
    </lineage>
</organism>
<dbReference type="InterPro" id="IPR000164">
    <property type="entry name" value="Histone_H3/CENP-A"/>
</dbReference>
<dbReference type="SMART" id="SM00428">
    <property type="entry name" value="H3"/>
    <property type="match status" value="1"/>
</dbReference>
<keyword evidence="8" id="KW-0137">Centromere</keyword>
<comment type="function">
    <text evidence="9">Histone H3-like nucleosomal protein that is specifically found in centromeric nucleosomes. Replaces conventional H3 in the nucleosome core of centromeric chromatin that serves as an assembly site for the inner kinetochore. Required for recruitment and assembly of kinetochore proteins, mitotic progression and chromosome segregation. May serve as an epigenetic mark that propagates centromere identity through replication and cell division.</text>
</comment>
<proteinExistence type="inferred from homology"/>
<evidence type="ECO:0000256" key="13">
    <source>
        <dbReference type="ARBA" id="ARBA00044336"/>
    </source>
</evidence>
<evidence type="ECO:0000313" key="17">
    <source>
        <dbReference type="Proteomes" id="UP000308730"/>
    </source>
</evidence>
<evidence type="ECO:0000256" key="2">
    <source>
        <dbReference type="ARBA" id="ARBA00004584"/>
    </source>
</evidence>
<dbReference type="GO" id="GO:0030527">
    <property type="term" value="F:structural constituent of chromatin"/>
    <property type="evidence" value="ECO:0007669"/>
    <property type="project" value="InterPro"/>
</dbReference>
<sequence>MAQTIQKTTKRRRAEVEEDEDPSSSPAPSPKKTRTNTARKSTGGMPPRKPVASGSGGNRRPGGGGGGGGSDGEDDEGGVQQAARKKRRFRPGTKAIMEIRKYQKDTSLLIRKLPFSRVVREIAMSMVTDLGDAGGNNESAAGLRWQSSAIMALQEATEAYLVHLFEDTNLCAIHAKRVTIMQRDIQLARRIRGNYRS</sequence>
<evidence type="ECO:0000256" key="12">
    <source>
        <dbReference type="ARBA" id="ARBA00044234"/>
    </source>
</evidence>